<dbReference type="EMBL" id="JAUKPO010000002">
    <property type="protein sequence ID" value="MDO1445843.1"/>
    <property type="molecule type" value="Genomic_DNA"/>
</dbReference>
<dbReference type="Pfam" id="PF00512">
    <property type="entry name" value="HisKA"/>
    <property type="match status" value="1"/>
</dbReference>
<evidence type="ECO:0000256" key="3">
    <source>
        <dbReference type="ARBA" id="ARBA00022553"/>
    </source>
</evidence>
<evidence type="ECO:0000256" key="2">
    <source>
        <dbReference type="ARBA" id="ARBA00012438"/>
    </source>
</evidence>
<feature type="domain" description="Response regulatory" evidence="7">
    <location>
        <begin position="21"/>
        <end position="144"/>
    </location>
</feature>
<dbReference type="EC" id="2.7.13.3" evidence="2"/>
<dbReference type="SMART" id="SM00448">
    <property type="entry name" value="REC"/>
    <property type="match status" value="1"/>
</dbReference>
<dbReference type="SUPFAM" id="SSF52172">
    <property type="entry name" value="CheY-like"/>
    <property type="match status" value="1"/>
</dbReference>
<evidence type="ECO:0000313" key="8">
    <source>
        <dbReference type="EMBL" id="MDO1445843.1"/>
    </source>
</evidence>
<proteinExistence type="predicted"/>
<dbReference type="InterPro" id="IPR004358">
    <property type="entry name" value="Sig_transdc_His_kin-like_C"/>
</dbReference>
<sequence length="562" mass="64305">MKEEQHKSHFVSPERMEGALNILLVDDKVANLYSLKALLEKENESEAGDFNYILCPSAEEGLKVAIKEDLALILLDVQMPEMDGYEMARILKGNKKTAHIPIIFITAIDQNNSNMLQGFKVGAVDFLFKPLNATLLKAKVDVFVALYKREKELELKNRMLQNSNQILHETQFLLKGVLDSAFIGIMALRAIREEGRIVDFEFMLVNKATQQIMQRTDLFGKKLMEVMPGYKVEGLFDRFVTVAESGKPINIEHYYARESFKNWFRIMATKWEDGLVVAFEDITQRKITEETINSANVELHATKEALVELNNELESRVSQRTIELKNAQEELLKTNENLKSINTDLDNFIYTASHDLKAPISNIEGLVMLLKSRLPEEDNKAHQLLSLVEESVARFKITIKDLTQVARLQHEEAEDIKDIEFQEVVHELKMTMADDIARRNAHISEEYQVPAIQYSAKNMRSILYNLLSNAIKYCAPEVEPRIHICTYLSGRYTVLSVKDNGYGIREADIPKVFKMFKRLHTHTEGTGIGMYIVKRILENSGGKIEVKSDYGKGSEFLVYLKN</sequence>
<evidence type="ECO:0000259" key="7">
    <source>
        <dbReference type="PROSITE" id="PS50110"/>
    </source>
</evidence>
<dbReference type="PANTHER" id="PTHR43547:SF2">
    <property type="entry name" value="HYBRID SIGNAL TRANSDUCTION HISTIDINE KINASE C"/>
    <property type="match status" value="1"/>
</dbReference>
<name>A0ABT8R3Q6_9BACT</name>
<dbReference type="Gene3D" id="3.30.565.10">
    <property type="entry name" value="Histidine kinase-like ATPase, C-terminal domain"/>
    <property type="match status" value="1"/>
</dbReference>
<keyword evidence="9" id="KW-1185">Reference proteome</keyword>
<dbReference type="Proteomes" id="UP001168528">
    <property type="component" value="Unassembled WGS sequence"/>
</dbReference>
<dbReference type="Pfam" id="PF00072">
    <property type="entry name" value="Response_reg"/>
    <property type="match status" value="1"/>
</dbReference>
<comment type="caution">
    <text evidence="8">The sequence shown here is derived from an EMBL/GenBank/DDBJ whole genome shotgun (WGS) entry which is preliminary data.</text>
</comment>
<dbReference type="CDD" id="cd00075">
    <property type="entry name" value="HATPase"/>
    <property type="match status" value="1"/>
</dbReference>
<dbReference type="SMART" id="SM00388">
    <property type="entry name" value="HisKA"/>
    <property type="match status" value="1"/>
</dbReference>
<dbReference type="RefSeq" id="WP_302036641.1">
    <property type="nucleotide sequence ID" value="NZ_JAUKPO010000002.1"/>
</dbReference>
<dbReference type="InterPro" id="IPR003661">
    <property type="entry name" value="HisK_dim/P_dom"/>
</dbReference>
<dbReference type="InterPro" id="IPR035965">
    <property type="entry name" value="PAS-like_dom_sf"/>
</dbReference>
<comment type="catalytic activity">
    <reaction evidence="1">
        <text>ATP + protein L-histidine = ADP + protein N-phospho-L-histidine.</text>
        <dbReference type="EC" id="2.7.13.3"/>
    </reaction>
</comment>
<evidence type="ECO:0000313" key="9">
    <source>
        <dbReference type="Proteomes" id="UP001168528"/>
    </source>
</evidence>
<dbReference type="SUPFAM" id="SSF55874">
    <property type="entry name" value="ATPase domain of HSP90 chaperone/DNA topoisomerase II/histidine kinase"/>
    <property type="match status" value="1"/>
</dbReference>
<gene>
    <name evidence="8" type="ORF">Q0590_06250</name>
</gene>
<feature type="domain" description="Histidine kinase" evidence="6">
    <location>
        <begin position="351"/>
        <end position="562"/>
    </location>
</feature>
<dbReference type="InterPro" id="IPR003594">
    <property type="entry name" value="HATPase_dom"/>
</dbReference>
<dbReference type="CDD" id="cd00082">
    <property type="entry name" value="HisKA"/>
    <property type="match status" value="1"/>
</dbReference>
<protein>
    <recommendedName>
        <fullName evidence="2">histidine kinase</fullName>
        <ecNumber evidence="2">2.7.13.3</ecNumber>
    </recommendedName>
</protein>
<dbReference type="InterPro" id="IPR036890">
    <property type="entry name" value="HATPase_C_sf"/>
</dbReference>
<keyword evidence="5" id="KW-0175">Coiled coil</keyword>
<dbReference type="Gene3D" id="3.30.450.20">
    <property type="entry name" value="PAS domain"/>
    <property type="match status" value="1"/>
</dbReference>
<dbReference type="PANTHER" id="PTHR43547">
    <property type="entry name" value="TWO-COMPONENT HISTIDINE KINASE"/>
    <property type="match status" value="1"/>
</dbReference>
<dbReference type="Gene3D" id="1.10.287.130">
    <property type="match status" value="1"/>
</dbReference>
<dbReference type="SUPFAM" id="SSF55785">
    <property type="entry name" value="PYP-like sensor domain (PAS domain)"/>
    <property type="match status" value="1"/>
</dbReference>
<dbReference type="InterPro" id="IPR001789">
    <property type="entry name" value="Sig_transdc_resp-reg_receiver"/>
</dbReference>
<evidence type="ECO:0000256" key="4">
    <source>
        <dbReference type="PROSITE-ProRule" id="PRU00169"/>
    </source>
</evidence>
<dbReference type="SUPFAM" id="SSF47384">
    <property type="entry name" value="Homodimeric domain of signal transducing histidine kinase"/>
    <property type="match status" value="1"/>
</dbReference>
<evidence type="ECO:0000259" key="6">
    <source>
        <dbReference type="PROSITE" id="PS50109"/>
    </source>
</evidence>
<dbReference type="Gene3D" id="3.40.50.2300">
    <property type="match status" value="1"/>
</dbReference>
<dbReference type="PROSITE" id="PS50110">
    <property type="entry name" value="RESPONSE_REGULATORY"/>
    <property type="match status" value="1"/>
</dbReference>
<feature type="coiled-coil region" evidence="5">
    <location>
        <begin position="292"/>
        <end position="344"/>
    </location>
</feature>
<organism evidence="8 9">
    <name type="scientific">Rhodocytophaga aerolata</name>
    <dbReference type="NCBI Taxonomy" id="455078"/>
    <lineage>
        <taxon>Bacteria</taxon>
        <taxon>Pseudomonadati</taxon>
        <taxon>Bacteroidota</taxon>
        <taxon>Cytophagia</taxon>
        <taxon>Cytophagales</taxon>
        <taxon>Rhodocytophagaceae</taxon>
        <taxon>Rhodocytophaga</taxon>
    </lineage>
</organism>
<evidence type="ECO:0000256" key="5">
    <source>
        <dbReference type="SAM" id="Coils"/>
    </source>
</evidence>
<accession>A0ABT8R3Q6</accession>
<dbReference type="SMART" id="SM00387">
    <property type="entry name" value="HATPase_c"/>
    <property type="match status" value="1"/>
</dbReference>
<dbReference type="PROSITE" id="PS50109">
    <property type="entry name" value="HIS_KIN"/>
    <property type="match status" value="1"/>
</dbReference>
<evidence type="ECO:0000256" key="1">
    <source>
        <dbReference type="ARBA" id="ARBA00000085"/>
    </source>
</evidence>
<dbReference type="InterPro" id="IPR005467">
    <property type="entry name" value="His_kinase_dom"/>
</dbReference>
<dbReference type="PRINTS" id="PR00344">
    <property type="entry name" value="BCTRLSENSOR"/>
</dbReference>
<reference evidence="8" key="1">
    <citation type="submission" date="2023-07" db="EMBL/GenBank/DDBJ databases">
        <title>The genome sequence of Rhodocytophaga aerolata KACC 12507.</title>
        <authorList>
            <person name="Zhang X."/>
        </authorList>
    </citation>
    <scope>NUCLEOTIDE SEQUENCE</scope>
    <source>
        <strain evidence="8">KACC 12507</strain>
    </source>
</reference>
<feature type="modified residue" description="4-aspartylphosphate" evidence="4">
    <location>
        <position position="76"/>
    </location>
</feature>
<dbReference type="InterPro" id="IPR036097">
    <property type="entry name" value="HisK_dim/P_sf"/>
</dbReference>
<keyword evidence="3 4" id="KW-0597">Phosphoprotein</keyword>
<dbReference type="InterPro" id="IPR011006">
    <property type="entry name" value="CheY-like_superfamily"/>
</dbReference>
<dbReference type="Pfam" id="PF02518">
    <property type="entry name" value="HATPase_c"/>
    <property type="match status" value="1"/>
</dbReference>